<name>A0A212J1A2_9FIRM</name>
<protein>
    <recommendedName>
        <fullName evidence="2">TIGR04255 family protein</fullName>
    </recommendedName>
</protein>
<gene>
    <name evidence="1" type="ORF">KL86CLO1_10316</name>
</gene>
<accession>A0A212J1A2</accession>
<reference evidence="1" key="1">
    <citation type="submission" date="2016-04" db="EMBL/GenBank/DDBJ databases">
        <authorList>
            <person name="Evans L.H."/>
            <person name="Alamgir A."/>
            <person name="Owens N."/>
            <person name="Weber N.D."/>
            <person name="Virtaneva K."/>
            <person name="Barbian K."/>
            <person name="Babar A."/>
            <person name="Rosenke K."/>
        </authorList>
    </citation>
    <scope>NUCLEOTIDE SEQUENCE</scope>
    <source>
        <strain evidence="1">86</strain>
    </source>
</reference>
<dbReference type="EMBL" id="FLUN01000001">
    <property type="protein sequence ID" value="SBV92955.1"/>
    <property type="molecule type" value="Genomic_DNA"/>
</dbReference>
<sequence length="263" mass="29454">MLFSHYDRYQYAVNPLVEVICQLRFPAILTIGAKEPAEFQEAVRRDFPRYAANQEVPAPTVKGAGTPNPTLEQAPSVTNYSFVSSDGFWKLNLTKNFIALSTLRYQRWEDFAQRLDKPLAAFIQAYQPAFFERIGLRYVNAFSRRSLGLEGTPWSDLLQPAFLGVLAEQDVTEGDVTKCALDIEMKLEEGRHLKMHAGPGLLHGGKQDSEVKFILDNDFSAAGNLSAAQVPDRLDHLHRDAVRLFRGALTSELHTAMGPTPMK</sequence>
<dbReference type="InterPro" id="IPR026349">
    <property type="entry name" value="CHP04255"/>
</dbReference>
<organism evidence="1">
    <name type="scientific">uncultured Eubacteriales bacterium</name>
    <dbReference type="NCBI Taxonomy" id="172733"/>
    <lineage>
        <taxon>Bacteria</taxon>
        <taxon>Bacillati</taxon>
        <taxon>Bacillota</taxon>
        <taxon>Clostridia</taxon>
        <taxon>Eubacteriales</taxon>
        <taxon>environmental samples</taxon>
    </lineage>
</organism>
<dbReference type="NCBIfam" id="TIGR04255">
    <property type="entry name" value="sporadTIGR04255"/>
    <property type="match status" value="1"/>
</dbReference>
<dbReference type="AlphaFoldDB" id="A0A212J1A2"/>
<proteinExistence type="predicted"/>
<evidence type="ECO:0000313" key="1">
    <source>
        <dbReference type="EMBL" id="SBV92955.1"/>
    </source>
</evidence>
<evidence type="ECO:0008006" key="2">
    <source>
        <dbReference type="Google" id="ProtNLM"/>
    </source>
</evidence>